<keyword evidence="2" id="KW-0285">Flavoprotein</keyword>
<dbReference type="AlphaFoldDB" id="A0A1Q6DVD5"/>
<evidence type="ECO:0000256" key="1">
    <source>
        <dbReference type="ARBA" id="ARBA00001917"/>
    </source>
</evidence>
<keyword evidence="4" id="KW-0521">NADP</keyword>
<proteinExistence type="predicted"/>
<dbReference type="CDD" id="cd02803">
    <property type="entry name" value="OYE_like_FMN_family"/>
    <property type="match status" value="1"/>
</dbReference>
<dbReference type="InParanoid" id="A0A1Q6DVD5"/>
<evidence type="ECO:0000256" key="3">
    <source>
        <dbReference type="ARBA" id="ARBA00022643"/>
    </source>
</evidence>
<dbReference type="EMBL" id="MSDW01000001">
    <property type="protein sequence ID" value="OKY78272.1"/>
    <property type="molecule type" value="Genomic_DNA"/>
</dbReference>
<dbReference type="Proteomes" id="UP000185744">
    <property type="component" value="Unassembled WGS sequence"/>
</dbReference>
<dbReference type="Gene3D" id="3.20.20.70">
    <property type="entry name" value="Aldolase class I"/>
    <property type="match status" value="1"/>
</dbReference>
<dbReference type="GO" id="GO:0050661">
    <property type="term" value="F:NADP binding"/>
    <property type="evidence" value="ECO:0007669"/>
    <property type="project" value="InterPro"/>
</dbReference>
<dbReference type="PANTHER" id="PTHR43303:SF4">
    <property type="entry name" value="NADPH DEHYDROGENASE C23G7.10C-RELATED"/>
    <property type="match status" value="1"/>
</dbReference>
<dbReference type="GO" id="GO:0010181">
    <property type="term" value="F:FMN binding"/>
    <property type="evidence" value="ECO:0007669"/>
    <property type="project" value="InterPro"/>
</dbReference>
<protein>
    <submittedName>
        <fullName evidence="7">NADH:flavin oxidoreductase, Old Yellow Enzyme family NemA</fullName>
    </submittedName>
</protein>
<reference evidence="7" key="1">
    <citation type="submission" date="2016-12" db="EMBL/GenBank/DDBJ databases">
        <title>Discovery of methanogenic haloarchaea.</title>
        <authorList>
            <person name="Sorokin D.Y."/>
            <person name="Makarova K.S."/>
            <person name="Abbas B."/>
            <person name="Ferrer M."/>
            <person name="Golyshin P.N."/>
        </authorList>
    </citation>
    <scope>NUCLEOTIDE SEQUENCE [LARGE SCALE GENOMIC DNA]</scope>
    <source>
        <strain evidence="7">HMET1</strain>
    </source>
</reference>
<keyword evidence="8" id="KW-1185">Reference proteome</keyword>
<accession>A0A1Q6DVD5</accession>
<evidence type="ECO:0000256" key="4">
    <source>
        <dbReference type="ARBA" id="ARBA00022857"/>
    </source>
</evidence>
<keyword evidence="5" id="KW-0560">Oxidoreductase</keyword>
<keyword evidence="3" id="KW-0288">FMN</keyword>
<sequence length="324" mass="35987">MNLFSALEIKKYNLRNRVVIPPMARSLAKPDGEVTDELLSHYEEISRYPGLTIVEHSYVSERGRYSQNQLGVNSDNLIPSLKKLSEKIKENGSISALQINHSGPRADRKVLGNKPLAPSEEGTKKEVEALNKEKMNLIKEKFGEAAERAVKAGFDAIEVHGAHGFLLNSFTSPLTNKRDDEYGGSLKNRSKFPLEVVKEVKDRIGDKLLLYRIGATDHDTNGLKISEAKKLSKKLENKGVDIIDVSGGLCGSRPKELQEKEGYFVPEAKEIKNAVNAPVIGVGGIKDPKKANKFIKKQKVDLVAVGRANLKDPKWIKRARKELI</sequence>
<dbReference type="SUPFAM" id="SSF51395">
    <property type="entry name" value="FMN-linked oxidoreductases"/>
    <property type="match status" value="1"/>
</dbReference>
<dbReference type="Pfam" id="PF00724">
    <property type="entry name" value="Oxidored_FMN"/>
    <property type="match status" value="1"/>
</dbReference>
<gene>
    <name evidence="7" type="ORF">BTN85_0759</name>
</gene>
<organism evidence="7 8">
    <name type="scientific">Methanohalarchaeum thermophilum</name>
    <dbReference type="NCBI Taxonomy" id="1903181"/>
    <lineage>
        <taxon>Archaea</taxon>
        <taxon>Methanobacteriati</taxon>
        <taxon>Methanobacteriota</taxon>
        <taxon>Methanonatronarchaeia</taxon>
        <taxon>Methanonatronarchaeales</taxon>
        <taxon>Methanonatronarchaeaceae</taxon>
        <taxon>Candidatus Methanohalarchaeum</taxon>
    </lineage>
</organism>
<evidence type="ECO:0000259" key="6">
    <source>
        <dbReference type="Pfam" id="PF00724"/>
    </source>
</evidence>
<dbReference type="InterPro" id="IPR001155">
    <property type="entry name" value="OxRdtase_FMN_N"/>
</dbReference>
<dbReference type="GO" id="GO:0003959">
    <property type="term" value="F:NADPH dehydrogenase activity"/>
    <property type="evidence" value="ECO:0007669"/>
    <property type="project" value="InterPro"/>
</dbReference>
<comment type="cofactor">
    <cofactor evidence="1">
        <name>FMN</name>
        <dbReference type="ChEBI" id="CHEBI:58210"/>
    </cofactor>
</comment>
<feature type="domain" description="NADH:flavin oxidoreductase/NADH oxidase N-terminal" evidence="6">
    <location>
        <begin position="3"/>
        <end position="323"/>
    </location>
</feature>
<evidence type="ECO:0000313" key="7">
    <source>
        <dbReference type="EMBL" id="OKY78272.1"/>
    </source>
</evidence>
<evidence type="ECO:0000256" key="5">
    <source>
        <dbReference type="ARBA" id="ARBA00023002"/>
    </source>
</evidence>
<dbReference type="InterPro" id="IPR013785">
    <property type="entry name" value="Aldolase_TIM"/>
</dbReference>
<dbReference type="STRING" id="1903181.BTN85_0759"/>
<dbReference type="PANTHER" id="PTHR43303">
    <property type="entry name" value="NADPH DEHYDROGENASE C23G7.10C-RELATED"/>
    <property type="match status" value="1"/>
</dbReference>
<comment type="caution">
    <text evidence="7">The sequence shown here is derived from an EMBL/GenBank/DDBJ whole genome shotgun (WGS) entry which is preliminary data.</text>
</comment>
<evidence type="ECO:0000256" key="2">
    <source>
        <dbReference type="ARBA" id="ARBA00022630"/>
    </source>
</evidence>
<evidence type="ECO:0000313" key="8">
    <source>
        <dbReference type="Proteomes" id="UP000185744"/>
    </source>
</evidence>
<dbReference type="InterPro" id="IPR044152">
    <property type="entry name" value="YqjM-like"/>
</dbReference>
<name>A0A1Q6DVD5_METT1</name>